<dbReference type="GO" id="GO:0016020">
    <property type="term" value="C:membrane"/>
    <property type="evidence" value="ECO:0007669"/>
    <property type="project" value="InterPro"/>
</dbReference>
<reference evidence="12" key="1">
    <citation type="submission" date="2019-12" db="EMBL/GenBank/DDBJ databases">
        <title>Genome sequencing and annotation of Brassica cretica.</title>
        <authorList>
            <person name="Studholme D.J."/>
            <person name="Sarris P."/>
        </authorList>
    </citation>
    <scope>NUCLEOTIDE SEQUENCE</scope>
    <source>
        <strain evidence="12">PFS-109/04</strain>
        <tissue evidence="12">Leaf</tissue>
    </source>
</reference>
<feature type="binding site" evidence="10">
    <location>
        <position position="302"/>
    </location>
    <ligand>
        <name>Mn(2+)</name>
        <dbReference type="ChEBI" id="CHEBI:29035"/>
    </ligand>
</feature>
<keyword evidence="6 11" id="KW-0472">Membrane</keyword>
<feature type="binding site" evidence="9">
    <location>
        <position position="130"/>
    </location>
    <ligand>
        <name>UDP-alpha-D-glucose</name>
        <dbReference type="ChEBI" id="CHEBI:58885"/>
    </ligand>
</feature>
<evidence type="ECO:0000256" key="11">
    <source>
        <dbReference type="SAM" id="Phobius"/>
    </source>
</evidence>
<evidence type="ECO:0000256" key="6">
    <source>
        <dbReference type="ARBA" id="ARBA00023136"/>
    </source>
</evidence>
<dbReference type="InterPro" id="IPR005150">
    <property type="entry name" value="Cellulose_synth"/>
</dbReference>
<evidence type="ECO:0000256" key="1">
    <source>
        <dbReference type="ARBA" id="ARBA00004127"/>
    </source>
</evidence>
<dbReference type="EMBL" id="QGKX02001290">
    <property type="protein sequence ID" value="KAF3541591.1"/>
    <property type="molecule type" value="Genomic_DNA"/>
</dbReference>
<sequence>MIHAYNLLDFCLEMACRIDEARQPLSRKVPIASSKINPYRMVIVARLVILAVFLRYRLLNPVHDALGLWLTSVICEIWFAVSWILDQFPKWFPIDRETYLDRLSLRYEREGEPNMLAPVDVFVSTVDPMKEPPLVTSNTVLSILAMDYPVEKISCYVSDDGASMLTFDSLAETAEFARKWVPYCKKFSIEPRAPEMYFTLKIDYLKDKVQPTFVKERRAMKREYEEFKVRINALVAKASKVPLEGWIMPDGTPWPGNNTKDHPGMIQVFLGSNGGFDVEGNELPRLVYVSRQKRPGFQHHKKAGAMNALVRVAGVLTNAPFMLNLDCDHYVNNSKAVREAMCFLMDPQIGKKVCYVQFPQRFDGLDGIQGPVYVGTGCVFKRQALYGYEPPKGPKRPKMISCGCCPCFGRPRKSKHESNGDIAGGAEGDKEPLMSEMNFEQKFGQSSIFVTSTLMEDGGVPPSSSPAVLLKEAIHVISCGYEDKTEWGTELGWIYGSITEDILTGFKMHCRGWRSIYCMPKRAAFKGSAPINLSDRLNQVLRWALGSVEIFFSRHSPLWYGYKGGKLKWLGRFAYVNTTIYPFTSIPLLAYCILPAICLLTDKFIMPPVSILLHLFHIKYRSEMEWSDIEEWWRNEQFWVIGGISAHLFAVVQGLLKILAGIDTNFTVTSKSTDDDDFGELYAFKWTTLLIPPTTVLIINIVGVVAGISDAINNGYQSWGPLFGKLFFSFWVIVHLYPFLKGLMGRQNRTPTIVVIWSILLASIFSLLWVRIDPFVMKSKGPDTSMCGINC</sequence>
<keyword evidence="3" id="KW-0808">Transferase</keyword>
<name>A0A8S9QLM7_BRACR</name>
<accession>A0A8S9QLM7</accession>
<dbReference type="GO" id="GO:0071555">
    <property type="term" value="P:cell wall organization"/>
    <property type="evidence" value="ECO:0007669"/>
    <property type="project" value="UniProtKB-KW"/>
</dbReference>
<dbReference type="InterPro" id="IPR029044">
    <property type="entry name" value="Nucleotide-diphossugar_trans"/>
</dbReference>
<evidence type="ECO:0000256" key="9">
    <source>
        <dbReference type="PIRSR" id="PIRSR605150-2"/>
    </source>
</evidence>
<evidence type="ECO:0000256" key="5">
    <source>
        <dbReference type="ARBA" id="ARBA00022989"/>
    </source>
</evidence>
<keyword evidence="5 11" id="KW-1133">Transmembrane helix</keyword>
<evidence type="ECO:0000256" key="2">
    <source>
        <dbReference type="ARBA" id="ARBA00022676"/>
    </source>
</evidence>
<dbReference type="SUPFAM" id="SSF53448">
    <property type="entry name" value="Nucleotide-diphospho-sugar transferases"/>
    <property type="match status" value="1"/>
</dbReference>
<keyword evidence="2" id="KW-0328">Glycosyltransferase</keyword>
<evidence type="ECO:0000256" key="4">
    <source>
        <dbReference type="ARBA" id="ARBA00022692"/>
    </source>
</evidence>
<feature type="transmembrane region" description="Helical" evidence="11">
    <location>
        <begin position="588"/>
        <end position="617"/>
    </location>
</feature>
<organism evidence="12 13">
    <name type="scientific">Brassica cretica</name>
    <name type="common">Mustard</name>
    <dbReference type="NCBI Taxonomy" id="69181"/>
    <lineage>
        <taxon>Eukaryota</taxon>
        <taxon>Viridiplantae</taxon>
        <taxon>Streptophyta</taxon>
        <taxon>Embryophyta</taxon>
        <taxon>Tracheophyta</taxon>
        <taxon>Spermatophyta</taxon>
        <taxon>Magnoliopsida</taxon>
        <taxon>eudicotyledons</taxon>
        <taxon>Gunneridae</taxon>
        <taxon>Pentapetalae</taxon>
        <taxon>rosids</taxon>
        <taxon>malvids</taxon>
        <taxon>Brassicales</taxon>
        <taxon>Brassicaceae</taxon>
        <taxon>Brassiceae</taxon>
        <taxon>Brassica</taxon>
    </lineage>
</organism>
<feature type="binding site" evidence="9">
    <location>
        <position position="301"/>
    </location>
    <ligand>
        <name>UDP-alpha-D-glucose</name>
        <dbReference type="ChEBI" id="CHEBI:58885"/>
    </ligand>
</feature>
<feature type="transmembrane region" description="Helical" evidence="11">
    <location>
        <begin position="752"/>
        <end position="770"/>
    </location>
</feature>
<keyword evidence="4 11" id="KW-0812">Transmembrane</keyword>
<dbReference type="Proteomes" id="UP000712600">
    <property type="component" value="Unassembled WGS sequence"/>
</dbReference>
<dbReference type="GO" id="GO:0012505">
    <property type="term" value="C:endomembrane system"/>
    <property type="evidence" value="ECO:0007669"/>
    <property type="project" value="UniProtKB-SubCell"/>
</dbReference>
<dbReference type="PANTHER" id="PTHR13301">
    <property type="entry name" value="X-BOX TRANSCRIPTION FACTOR-RELATED"/>
    <property type="match status" value="1"/>
</dbReference>
<evidence type="ECO:0000313" key="13">
    <source>
        <dbReference type="Proteomes" id="UP000712600"/>
    </source>
</evidence>
<feature type="active site" evidence="8">
    <location>
        <position position="160"/>
    </location>
</feature>
<feature type="transmembrane region" description="Helical" evidence="11">
    <location>
        <begin position="66"/>
        <end position="85"/>
    </location>
</feature>
<feature type="active site" evidence="8">
    <location>
        <position position="501"/>
    </location>
</feature>
<evidence type="ECO:0008006" key="14">
    <source>
        <dbReference type="Google" id="ProtNLM"/>
    </source>
</evidence>
<feature type="transmembrane region" description="Helical" evidence="11">
    <location>
        <begin position="720"/>
        <end position="740"/>
    </location>
</feature>
<gene>
    <name evidence="12" type="ORF">F2Q69_00018949</name>
</gene>
<keyword evidence="7" id="KW-0961">Cell wall biogenesis/degradation</keyword>
<feature type="binding site" evidence="9">
    <location>
        <position position="124"/>
    </location>
    <ligand>
        <name>UDP-alpha-D-glucose</name>
        <dbReference type="ChEBI" id="CHEBI:58885"/>
    </ligand>
</feature>
<dbReference type="GO" id="GO:0016760">
    <property type="term" value="F:cellulose synthase (UDP-forming) activity"/>
    <property type="evidence" value="ECO:0007669"/>
    <property type="project" value="InterPro"/>
</dbReference>
<proteinExistence type="predicted"/>
<dbReference type="Pfam" id="PF03552">
    <property type="entry name" value="Cellulose_synt"/>
    <property type="match status" value="1"/>
</dbReference>
<dbReference type="GO" id="GO:0030244">
    <property type="term" value="P:cellulose biosynthetic process"/>
    <property type="evidence" value="ECO:0007669"/>
    <property type="project" value="InterPro"/>
</dbReference>
<feature type="transmembrane region" description="Helical" evidence="11">
    <location>
        <begin position="36"/>
        <end position="54"/>
    </location>
</feature>
<protein>
    <recommendedName>
        <fullName evidence="14">Cellulose synthase</fullName>
    </recommendedName>
</protein>
<evidence type="ECO:0000256" key="8">
    <source>
        <dbReference type="PIRSR" id="PIRSR605150-1"/>
    </source>
</evidence>
<feature type="binding site" evidence="9">
    <location>
        <position position="160"/>
    </location>
    <ligand>
        <name>UDP-alpha-D-glucose</name>
        <dbReference type="ChEBI" id="CHEBI:58885"/>
    </ligand>
</feature>
<evidence type="ECO:0000256" key="10">
    <source>
        <dbReference type="PIRSR" id="PIRSR605150-3"/>
    </source>
</evidence>
<comment type="subcellular location">
    <subcellularLocation>
        <location evidence="1">Endomembrane system</location>
        <topology evidence="1">Multi-pass membrane protein</topology>
    </subcellularLocation>
</comment>
<dbReference type="Gene3D" id="3.90.550.10">
    <property type="entry name" value="Spore Coat Polysaccharide Biosynthesis Protein SpsA, Chain A"/>
    <property type="match status" value="1"/>
</dbReference>
<feature type="binding site" evidence="9">
    <location>
        <position position="131"/>
    </location>
    <ligand>
        <name>UDP-alpha-D-glucose</name>
        <dbReference type="ChEBI" id="CHEBI:58885"/>
    </ligand>
</feature>
<feature type="transmembrane region" description="Helical" evidence="11">
    <location>
        <begin position="682"/>
        <end position="708"/>
    </location>
</feature>
<evidence type="ECO:0000256" key="7">
    <source>
        <dbReference type="ARBA" id="ARBA00023316"/>
    </source>
</evidence>
<feature type="binding site" evidence="10">
    <location>
        <position position="326"/>
    </location>
    <ligand>
        <name>Mn(2+)</name>
        <dbReference type="ChEBI" id="CHEBI:29035"/>
    </ligand>
</feature>
<dbReference type="AlphaFoldDB" id="A0A8S9QLM7"/>
<comment type="caution">
    <text evidence="12">The sequence shown here is derived from an EMBL/GenBank/DDBJ whole genome shotgun (WGS) entry which is preliminary data.</text>
</comment>
<evidence type="ECO:0000313" key="12">
    <source>
        <dbReference type="EMBL" id="KAF3541591.1"/>
    </source>
</evidence>
<evidence type="ECO:0000256" key="3">
    <source>
        <dbReference type="ARBA" id="ARBA00022679"/>
    </source>
</evidence>